<dbReference type="PIRSF" id="PIRSF000887">
    <property type="entry name" value="Pesterase_MJ0037"/>
    <property type="match status" value="1"/>
</dbReference>
<evidence type="ECO:0000313" key="2">
    <source>
        <dbReference type="EMBL" id="GGC39975.1"/>
    </source>
</evidence>
<dbReference type="EMBL" id="BMFD01000005">
    <property type="protein sequence ID" value="GGC39975.1"/>
    <property type="molecule type" value="Genomic_DNA"/>
</dbReference>
<gene>
    <name evidence="2" type="ORF">GCM10010993_18410</name>
</gene>
<keyword evidence="2" id="KW-0067">ATP-binding</keyword>
<dbReference type="InterPro" id="IPR026336">
    <property type="entry name" value="PdeM-like"/>
</dbReference>
<name>A0ABQ1MFP5_9BACT</name>
<evidence type="ECO:0000313" key="3">
    <source>
        <dbReference type="Proteomes" id="UP000635885"/>
    </source>
</evidence>
<feature type="domain" description="Calcineurin-like phosphoesterase" evidence="1">
    <location>
        <begin position="35"/>
        <end position="125"/>
    </location>
</feature>
<dbReference type="SUPFAM" id="SSF56300">
    <property type="entry name" value="Metallo-dependent phosphatases"/>
    <property type="match status" value="1"/>
</dbReference>
<organism evidence="2 3">
    <name type="scientific">Belliella aquatica</name>
    <dbReference type="NCBI Taxonomy" id="1323734"/>
    <lineage>
        <taxon>Bacteria</taxon>
        <taxon>Pseudomonadati</taxon>
        <taxon>Bacteroidota</taxon>
        <taxon>Cytophagia</taxon>
        <taxon>Cytophagales</taxon>
        <taxon>Cyclobacteriaceae</taxon>
        <taxon>Belliella</taxon>
    </lineage>
</organism>
<dbReference type="GO" id="GO:0004386">
    <property type="term" value="F:helicase activity"/>
    <property type="evidence" value="ECO:0007669"/>
    <property type="project" value="UniProtKB-KW"/>
</dbReference>
<dbReference type="Gene3D" id="3.60.21.10">
    <property type="match status" value="1"/>
</dbReference>
<keyword evidence="2" id="KW-0547">Nucleotide-binding</keyword>
<dbReference type="InterPro" id="IPR004843">
    <property type="entry name" value="Calcineurin-like_PHP"/>
</dbReference>
<dbReference type="InterPro" id="IPR029052">
    <property type="entry name" value="Metallo-depent_PP-like"/>
</dbReference>
<evidence type="ECO:0000259" key="1">
    <source>
        <dbReference type="Pfam" id="PF00149"/>
    </source>
</evidence>
<comment type="caution">
    <text evidence="2">The sequence shown here is derived from an EMBL/GenBank/DDBJ whole genome shotgun (WGS) entry which is preliminary data.</text>
</comment>
<reference evidence="3" key="1">
    <citation type="journal article" date="2019" name="Int. J. Syst. Evol. Microbiol.">
        <title>The Global Catalogue of Microorganisms (GCM) 10K type strain sequencing project: providing services to taxonomists for standard genome sequencing and annotation.</title>
        <authorList>
            <consortium name="The Broad Institute Genomics Platform"/>
            <consortium name="The Broad Institute Genome Sequencing Center for Infectious Disease"/>
            <person name="Wu L."/>
            <person name="Ma J."/>
        </authorList>
    </citation>
    <scope>NUCLEOTIDE SEQUENCE [LARGE SCALE GENOMIC DNA]</scope>
    <source>
        <strain evidence="3">CGMCC 1.12479</strain>
    </source>
</reference>
<keyword evidence="3" id="KW-1185">Reference proteome</keyword>
<dbReference type="PANTHER" id="PTHR39323">
    <property type="entry name" value="BLR1149 PROTEIN"/>
    <property type="match status" value="1"/>
</dbReference>
<dbReference type="Pfam" id="PF00149">
    <property type="entry name" value="Metallophos"/>
    <property type="match status" value="1"/>
</dbReference>
<proteinExistence type="predicted"/>
<keyword evidence="2" id="KW-0347">Helicase</keyword>
<dbReference type="RefSeq" id="WP_188442038.1">
    <property type="nucleotide sequence ID" value="NZ_BMFD01000005.1"/>
</dbReference>
<dbReference type="InterPro" id="IPR024173">
    <property type="entry name" value="Pesterase_MJ0037-like"/>
</dbReference>
<dbReference type="Proteomes" id="UP000635885">
    <property type="component" value="Unassembled WGS sequence"/>
</dbReference>
<dbReference type="NCBIfam" id="TIGR04123">
    <property type="entry name" value="P_estr_lig_assc"/>
    <property type="match status" value="1"/>
</dbReference>
<keyword evidence="2" id="KW-0378">Hydrolase</keyword>
<sequence length="222" mass="25443">MQENSVGFELILKELSCSFWLLPQKAIYIKKHQALLIADPHFGKAGHFRKAGIPISEHLHDDDLQKISQLIQQFESNDIYFLGDLFHSDLNESWWVLETFIDSFPKVNFHLVKGNHDILPQACYTSGKWIIHEEPLEIENFLLSHEPLPEVPEGKINFCGHIHPGIALRGKGRQKITLPCFFYSQRRIILPAFGRFTGLDVLACTKLDQAFVIADEVVIQIN</sequence>
<dbReference type="PANTHER" id="PTHR39323:SF1">
    <property type="entry name" value="BLR1149 PROTEIN"/>
    <property type="match status" value="1"/>
</dbReference>
<protein>
    <submittedName>
        <fullName evidence="2">DEAD/DEAH box helicase</fullName>
    </submittedName>
</protein>
<accession>A0ABQ1MFP5</accession>